<dbReference type="Proteomes" id="UP000553632">
    <property type="component" value="Unassembled WGS sequence"/>
</dbReference>
<reference evidence="2 3" key="1">
    <citation type="submission" date="2020-04" db="EMBL/GenBank/DDBJ databases">
        <title>Perkinsus olseni comparative genomics.</title>
        <authorList>
            <person name="Bogema D.R."/>
        </authorList>
    </citation>
    <scope>NUCLEOTIDE SEQUENCE [LARGE SCALE GENOMIC DNA]</scope>
    <source>
        <strain evidence="2 3">ATCC PRA-207</strain>
    </source>
</reference>
<accession>A0A7J6REH7</accession>
<evidence type="ECO:0000313" key="2">
    <source>
        <dbReference type="EMBL" id="KAF4719148.1"/>
    </source>
</evidence>
<dbReference type="EMBL" id="JABANO010026084">
    <property type="protein sequence ID" value="KAF4719148.1"/>
    <property type="molecule type" value="Genomic_DNA"/>
</dbReference>
<evidence type="ECO:0000256" key="1">
    <source>
        <dbReference type="SAM" id="MobiDB-lite"/>
    </source>
</evidence>
<comment type="caution">
    <text evidence="2">The sequence shown here is derived from an EMBL/GenBank/DDBJ whole genome shotgun (WGS) entry which is preliminary data.</text>
</comment>
<gene>
    <name evidence="2" type="ORF">FOZ63_003589</name>
</gene>
<sequence>MLHSVEGMLRRSEPTGPATDGRQAAPQQYEPTDLLSMSHQGDDDHEQCHLGYDNGGELAFVANEVISRRYGYLLDLAFGAELMRRFKIFGNALANEKQPVATSEEAKENKPEASRAVPALKQHLMKYFAGLPPWEAQMQRALNDGVDKSELPLPLPSNLTLKNVASDPPGCEAFQTRELKRIDGKNGTVAMPPWATVWHSSQATVTPHVVWSTWIRLETTTPSEGFKISRLSTAMSNFIPGFEPKLDSGRLKKMEATAERILPEATERWTDAYLMSVCETQLDSYMNYIAREEDTHGDEQGLEYDIRSILTWLLPSKTNSKIHDYLKDVRRVPITRIRYGKMKRIHGPLLEEWVLY</sequence>
<keyword evidence="3" id="KW-1185">Reference proteome</keyword>
<evidence type="ECO:0000313" key="3">
    <source>
        <dbReference type="Proteomes" id="UP000553632"/>
    </source>
</evidence>
<organism evidence="2 3">
    <name type="scientific">Perkinsus olseni</name>
    <name type="common">Perkinsus atlanticus</name>
    <dbReference type="NCBI Taxonomy" id="32597"/>
    <lineage>
        <taxon>Eukaryota</taxon>
        <taxon>Sar</taxon>
        <taxon>Alveolata</taxon>
        <taxon>Perkinsozoa</taxon>
        <taxon>Perkinsea</taxon>
        <taxon>Perkinsida</taxon>
        <taxon>Perkinsidae</taxon>
        <taxon>Perkinsus</taxon>
    </lineage>
</organism>
<feature type="region of interest" description="Disordered" evidence="1">
    <location>
        <begin position="1"/>
        <end position="25"/>
    </location>
</feature>
<proteinExistence type="predicted"/>
<protein>
    <submittedName>
        <fullName evidence="2">Uncharacterized protein</fullName>
    </submittedName>
</protein>
<name>A0A7J6REH7_PEROL</name>
<dbReference type="AlphaFoldDB" id="A0A7J6REH7"/>